<comment type="subcellular location">
    <subcellularLocation>
        <location evidence="1">Membrane</location>
        <topology evidence="1">Multi-pass membrane protein</topology>
    </subcellularLocation>
</comment>
<evidence type="ECO:0000256" key="4">
    <source>
        <dbReference type="ARBA" id="ARBA00023136"/>
    </source>
</evidence>
<dbReference type="PANTHER" id="PTHR17920">
    <property type="entry name" value="TRANSMEMBRANE AND COILED-COIL DOMAIN-CONTAINING PROTEIN 4 TMCO4"/>
    <property type="match status" value="1"/>
</dbReference>
<dbReference type="Proteomes" id="UP000260925">
    <property type="component" value="Unassembled WGS sequence"/>
</dbReference>
<dbReference type="Pfam" id="PF05277">
    <property type="entry name" value="DUF726"/>
    <property type="match status" value="1"/>
</dbReference>
<evidence type="ECO:0000256" key="2">
    <source>
        <dbReference type="ARBA" id="ARBA00022692"/>
    </source>
</evidence>
<protein>
    <submittedName>
        <fullName evidence="5">DUF726 domain-containing protein</fullName>
    </submittedName>
</protein>
<reference evidence="5 6" key="1">
    <citation type="journal article" date="2018" name="Nat. Biotechnol.">
        <title>A standardized bacterial taxonomy based on genome phylogeny substantially revises the tree of life.</title>
        <authorList>
            <person name="Parks D.H."/>
            <person name="Chuvochina M."/>
            <person name="Waite D.W."/>
            <person name="Rinke C."/>
            <person name="Skarshewski A."/>
            <person name="Chaumeil P.A."/>
            <person name="Hugenholtz P."/>
        </authorList>
    </citation>
    <scope>NUCLEOTIDE SEQUENCE [LARGE SCALE GENOMIC DNA]</scope>
    <source>
        <strain evidence="5">UBA9851</strain>
    </source>
</reference>
<accession>A0A3B9QTE8</accession>
<dbReference type="SUPFAM" id="SSF53474">
    <property type="entry name" value="alpha/beta-Hydrolases"/>
    <property type="match status" value="1"/>
</dbReference>
<name>A0A3B9QTE8_9CORY</name>
<gene>
    <name evidence="5" type="ORF">DCL06_04270</name>
</gene>
<proteinExistence type="predicted"/>
<dbReference type="AlphaFoldDB" id="A0A3B9QTE8"/>
<evidence type="ECO:0000256" key="3">
    <source>
        <dbReference type="ARBA" id="ARBA00022989"/>
    </source>
</evidence>
<dbReference type="EMBL" id="DMDD01000100">
    <property type="protein sequence ID" value="HAF72232.1"/>
    <property type="molecule type" value="Genomic_DNA"/>
</dbReference>
<keyword evidence="4" id="KW-0472">Membrane</keyword>
<comment type="caution">
    <text evidence="5">The sequence shown here is derived from an EMBL/GenBank/DDBJ whole genome shotgun (WGS) entry which is preliminary data.</text>
</comment>
<keyword evidence="2" id="KW-0812">Transmembrane</keyword>
<dbReference type="PANTHER" id="PTHR17920:SF3">
    <property type="entry name" value="TRANSMEMBRANE AND COILED-COIL DOMAIN-CONTAINING PROTEIN 4"/>
    <property type="match status" value="1"/>
</dbReference>
<sequence>MHPFDDVITFTAPDDSGHFACEIWSPKGRSLKVFGNLHDPEPTVTGDAELTRNRAIAQNLWTAASEYVQGLAIEEAESEDDAASAELVKSYETAARASAKTAKKITGYTENLGEETAEGWCSNCAQRTTHHKVIREGRKRSLYLCDSCGAPTVQCAAPGCTSMAVKTGGTKGMVPYCAEHRHDIPSFERSAETITDLTEWETLVQFDKPDLAKLTTRASIGVAAVSGAAGVAMLAAPAVGGIIGAQILGHTGIVATNAGLAALGGGSVAAGGLGMAGGTYVVATAGGLLGGVYGDRILGSYIGADKSFRIEKIGDGAGVPVVIARGFLNEKNPEWYKAVRAVKKLYPDSPVYELNWGSKELKHLGAVVGTQAVGQVGKKALLKTVGRAGKVMAKKAAPIAPTLAAGSLLKNPWHTAVNRASQTGTALAALLAKTEQKEFVLVGHSLGGRVMVTAATAMAGFGAAPKIRDIHLMGAAIGGKRNWRPLSEAVSGTVNNYHSAKDPVLKYLYSTAQSGQSAVGRVGFRSQYPNIVDHNVSEIVSNHGEYYDNVELVD</sequence>
<keyword evidence="3" id="KW-1133">Transmembrane helix</keyword>
<organism evidence="5 6">
    <name type="scientific">Corynebacterium variabile</name>
    <dbReference type="NCBI Taxonomy" id="1727"/>
    <lineage>
        <taxon>Bacteria</taxon>
        <taxon>Bacillati</taxon>
        <taxon>Actinomycetota</taxon>
        <taxon>Actinomycetes</taxon>
        <taxon>Mycobacteriales</taxon>
        <taxon>Corynebacteriaceae</taxon>
        <taxon>Corynebacterium</taxon>
    </lineage>
</organism>
<dbReference type="InterPro" id="IPR007941">
    <property type="entry name" value="DUF726"/>
</dbReference>
<evidence type="ECO:0000313" key="6">
    <source>
        <dbReference type="Proteomes" id="UP000260925"/>
    </source>
</evidence>
<evidence type="ECO:0000256" key="1">
    <source>
        <dbReference type="ARBA" id="ARBA00004141"/>
    </source>
</evidence>
<dbReference type="Gene3D" id="3.40.50.1820">
    <property type="entry name" value="alpha/beta hydrolase"/>
    <property type="match status" value="1"/>
</dbReference>
<dbReference type="GO" id="GO:0016020">
    <property type="term" value="C:membrane"/>
    <property type="evidence" value="ECO:0007669"/>
    <property type="project" value="UniProtKB-SubCell"/>
</dbReference>
<dbReference type="InterPro" id="IPR029058">
    <property type="entry name" value="AB_hydrolase_fold"/>
</dbReference>
<evidence type="ECO:0000313" key="5">
    <source>
        <dbReference type="EMBL" id="HAF72232.1"/>
    </source>
</evidence>